<evidence type="ECO:0000313" key="2">
    <source>
        <dbReference type="EMBL" id="SMF94967.1"/>
    </source>
</evidence>
<dbReference type="SUPFAM" id="SSF52540">
    <property type="entry name" value="P-loop containing nucleoside triphosphate hydrolases"/>
    <property type="match status" value="1"/>
</dbReference>
<dbReference type="EMBL" id="FXAM01000001">
    <property type="protein sequence ID" value="SMF94967.1"/>
    <property type="molecule type" value="Genomic_DNA"/>
</dbReference>
<protein>
    <submittedName>
        <fullName evidence="2">Chromosome partitioning protein</fullName>
    </submittedName>
</protein>
<accession>A0A1Y6CX97</accession>
<dbReference type="PANTHER" id="PTHR13696">
    <property type="entry name" value="P-LOOP CONTAINING NUCLEOSIDE TRIPHOSPHATE HYDROLASE"/>
    <property type="match status" value="1"/>
</dbReference>
<name>A0A1Y6CX97_9GAMM</name>
<dbReference type="InterPro" id="IPR050678">
    <property type="entry name" value="DNA_Partitioning_ATPase"/>
</dbReference>
<dbReference type="Gene3D" id="3.40.50.300">
    <property type="entry name" value="P-loop containing nucleotide triphosphate hydrolases"/>
    <property type="match status" value="1"/>
</dbReference>
<dbReference type="CDD" id="cd02042">
    <property type="entry name" value="ParAB_family"/>
    <property type="match status" value="1"/>
</dbReference>
<keyword evidence="3" id="KW-1185">Reference proteome</keyword>
<organism evidence="2 3">
    <name type="scientific">Methylomagnum ishizawai</name>
    <dbReference type="NCBI Taxonomy" id="1760988"/>
    <lineage>
        <taxon>Bacteria</taxon>
        <taxon>Pseudomonadati</taxon>
        <taxon>Pseudomonadota</taxon>
        <taxon>Gammaproteobacteria</taxon>
        <taxon>Methylococcales</taxon>
        <taxon>Methylococcaceae</taxon>
        <taxon>Methylomagnum</taxon>
    </lineage>
</organism>
<dbReference type="RefSeq" id="WP_085212802.1">
    <property type="nucleotide sequence ID" value="NZ_FXAM01000001.1"/>
</dbReference>
<dbReference type="AlphaFoldDB" id="A0A1Y6CX97"/>
<reference evidence="2 3" key="1">
    <citation type="submission" date="2016-12" db="EMBL/GenBank/DDBJ databases">
        <authorList>
            <person name="Song W.-J."/>
            <person name="Kurnit D.M."/>
        </authorList>
    </citation>
    <scope>NUCLEOTIDE SEQUENCE [LARGE SCALE GENOMIC DNA]</scope>
    <source>
        <strain evidence="2 3">175</strain>
    </source>
</reference>
<dbReference type="PANTHER" id="PTHR13696:SF69">
    <property type="entry name" value="PLASMID PARTITIONING PROTEIN-RELATED"/>
    <property type="match status" value="1"/>
</dbReference>
<evidence type="ECO:0000259" key="1">
    <source>
        <dbReference type="Pfam" id="PF13614"/>
    </source>
</evidence>
<proteinExistence type="predicted"/>
<dbReference type="PIRSF" id="PIRSF009320">
    <property type="entry name" value="Nuc_binding_HP_1000"/>
    <property type="match status" value="1"/>
</dbReference>
<gene>
    <name evidence="2" type="ORF">SAMN02949497_2306</name>
</gene>
<evidence type="ECO:0000313" key="3">
    <source>
        <dbReference type="Proteomes" id="UP000192923"/>
    </source>
</evidence>
<dbReference type="OrthoDB" id="9799330at2"/>
<dbReference type="InterPro" id="IPR025669">
    <property type="entry name" value="AAA_dom"/>
</dbReference>
<feature type="domain" description="AAA" evidence="1">
    <location>
        <begin position="1"/>
        <end position="177"/>
    </location>
</feature>
<sequence>MKVWAVSNQKGGVGKTTTVVSLGGLLAERGYRVLLVDLDPHGSLTGYFKMNPDDIQGSVYDLFQDALARRKLELDRYVRPSGVEGLSILPASSALSTIERQNGAGGLGLVMGNALAGVRGQYDFALIDSPPMLGVLMVNALAASEHLFVPVLCEFLALKGLERMLHTLAMIGKSRRVALRFTIVPTMFDRRTRAALQTLEVIRQRFGDQSWRSEIPVDTRIREASQTGQPVSRFAPGTKAAAAYAELLEDALSGGLTPRPEARVHG</sequence>
<dbReference type="Proteomes" id="UP000192923">
    <property type="component" value="Unassembled WGS sequence"/>
</dbReference>
<dbReference type="InterPro" id="IPR027417">
    <property type="entry name" value="P-loop_NTPase"/>
</dbReference>
<dbReference type="STRING" id="1760988.SAMN02949497_2306"/>
<dbReference type="Pfam" id="PF13614">
    <property type="entry name" value="AAA_31"/>
    <property type="match status" value="1"/>
</dbReference>